<dbReference type="AlphaFoldDB" id="F4LX75"/>
<dbReference type="InterPro" id="IPR024203">
    <property type="entry name" value="Deoxy-glucuronate_isom_IolB"/>
</dbReference>
<dbReference type="Proteomes" id="UP000010802">
    <property type="component" value="Chromosome"/>
</dbReference>
<dbReference type="RefSeq" id="WP_013778796.1">
    <property type="nucleotide sequence ID" value="NC_015519.1"/>
</dbReference>
<protein>
    <submittedName>
        <fullName evidence="2">Myo-inositol catabolism protein IolB</fullName>
    </submittedName>
</protein>
<dbReference type="SUPFAM" id="SSF51182">
    <property type="entry name" value="RmlC-like cupins"/>
    <property type="match status" value="1"/>
</dbReference>
<reference evidence="3" key="1">
    <citation type="journal article" date="2013" name="Genome Announc.">
        <title>First genome sequence of a syntrophic acetate-oxidizing bacterium, Tepidanaerobacter acetatoxydans strain Re1.</title>
        <authorList>
            <person name="Manzoor S."/>
            <person name="Bongcam-Rudloff E."/>
            <person name="Schnurer A."/>
            <person name="Muller B."/>
        </authorList>
    </citation>
    <scope>NUCLEOTIDE SEQUENCE [LARGE SCALE GENOMIC DNA]</scope>
    <source>
        <strain evidence="3">Re1</strain>
    </source>
</reference>
<gene>
    <name evidence="2" type="ordered locus">TEPIRE1_1879</name>
</gene>
<dbReference type="GO" id="GO:0019310">
    <property type="term" value="P:inositol catabolic process"/>
    <property type="evidence" value="ECO:0007669"/>
    <property type="project" value="InterPro"/>
</dbReference>
<dbReference type="PANTHER" id="PTHR39193">
    <property type="entry name" value="5-DEOXY-GLUCURONATE ISOMERASE"/>
    <property type="match status" value="1"/>
</dbReference>
<accession>L0S0A9</accession>
<proteinExistence type="predicted"/>
<dbReference type="EMBL" id="HF563609">
    <property type="protein sequence ID" value="CCP26685.1"/>
    <property type="molecule type" value="Genomic_DNA"/>
</dbReference>
<dbReference type="InterPro" id="IPR011051">
    <property type="entry name" value="RmlC_Cupin_sf"/>
</dbReference>
<dbReference type="KEGG" id="tep:TepRe1_1741"/>
<dbReference type="InterPro" id="IPR021120">
    <property type="entry name" value="KduI/IolB_isomerase"/>
</dbReference>
<dbReference type="Pfam" id="PF04962">
    <property type="entry name" value="KduI"/>
    <property type="match status" value="1"/>
</dbReference>
<keyword evidence="3" id="KW-1185">Reference proteome</keyword>
<dbReference type="OrthoDB" id="9799936at2"/>
<dbReference type="PANTHER" id="PTHR39193:SF1">
    <property type="entry name" value="5-DEOXY-GLUCURONATE ISOMERASE"/>
    <property type="match status" value="1"/>
</dbReference>
<name>F4LX75_TEPAE</name>
<sequence length="272" mass="30868">MQYLYPNQDLTGYRQIVKVGEDLEFCGFELLRLDAGKSFESETLDEEAVLVILSGKCDISVNKKEYTNLGVRKDVFSGNPTSVYVPVKSSFKIREAQGLFAEVAIVTAKAEKQFEPFIVMPEDVVCNNRGILNYKRDVRDIIVANGEGKVHRIIVGETINYPGHWSGYPSHKHDVYNPPYETKMEEIYHFRIKPEGGFGVQVMYNEDLSLRKAYLIKDGDTVILPEGYHPIAAAPGFQVYYLWVMAGEHGRKLLPREDSKLSWLNNVGPLIK</sequence>
<dbReference type="STRING" id="1209989.TepRe1_1741"/>
<accession>F4LX75</accession>
<evidence type="ECO:0000313" key="2">
    <source>
        <dbReference type="EMBL" id="CCP26685.1"/>
    </source>
</evidence>
<organism evidence="2 3">
    <name type="scientific">Tepidanaerobacter acetatoxydans (strain DSM 21804 / JCM 16047 / Re1)</name>
    <dbReference type="NCBI Taxonomy" id="1209989"/>
    <lineage>
        <taxon>Bacteria</taxon>
        <taxon>Bacillati</taxon>
        <taxon>Bacillota</taxon>
        <taxon>Clostridia</taxon>
        <taxon>Thermosediminibacterales</taxon>
        <taxon>Tepidanaerobacteraceae</taxon>
        <taxon>Tepidanaerobacter</taxon>
    </lineage>
</organism>
<keyword evidence="1" id="KW-0413">Isomerase</keyword>
<dbReference type="InterPro" id="IPR014710">
    <property type="entry name" value="RmlC-like_jellyroll"/>
</dbReference>
<dbReference type="HOGENOM" id="CLU_066438_1_0_9"/>
<evidence type="ECO:0000313" key="3">
    <source>
        <dbReference type="Proteomes" id="UP000010802"/>
    </source>
</evidence>
<dbReference type="PATRIC" id="fig|1209989.3.peg.2166"/>
<dbReference type="KEGG" id="tae:TepiRe1_1879"/>
<dbReference type="PIRSF" id="PIRSF036628">
    <property type="entry name" value="IolB"/>
    <property type="match status" value="1"/>
</dbReference>
<evidence type="ECO:0000256" key="1">
    <source>
        <dbReference type="ARBA" id="ARBA00023235"/>
    </source>
</evidence>
<dbReference type="eggNOG" id="COG3718">
    <property type="taxonomic scope" value="Bacteria"/>
</dbReference>
<dbReference type="Gene3D" id="2.60.120.10">
    <property type="entry name" value="Jelly Rolls"/>
    <property type="match status" value="2"/>
</dbReference>
<dbReference type="NCBIfam" id="TIGR04378">
    <property type="entry name" value="myo_inos_iolB"/>
    <property type="match status" value="1"/>
</dbReference>
<dbReference type="GO" id="GO:0008880">
    <property type="term" value="F:glucuronate isomerase activity"/>
    <property type="evidence" value="ECO:0007669"/>
    <property type="project" value="InterPro"/>
</dbReference>